<evidence type="ECO:0000256" key="4">
    <source>
        <dbReference type="ARBA" id="ARBA00022691"/>
    </source>
</evidence>
<evidence type="ECO:0000256" key="2">
    <source>
        <dbReference type="ARBA" id="ARBA00022603"/>
    </source>
</evidence>
<dbReference type="Gene3D" id="3.40.50.150">
    <property type="entry name" value="Vaccinia Virus protein VP39"/>
    <property type="match status" value="1"/>
</dbReference>
<name>A0A4Q9BGP6_9BACT</name>
<dbReference type="Pfam" id="PF05175">
    <property type="entry name" value="MTS"/>
    <property type="match status" value="1"/>
</dbReference>
<keyword evidence="8" id="KW-1185">Reference proteome</keyword>
<keyword evidence="4" id="KW-0949">S-adenosyl-L-methionine</keyword>
<proteinExistence type="predicted"/>
<keyword evidence="2 7" id="KW-0489">Methyltransferase</keyword>
<dbReference type="CDD" id="cd02440">
    <property type="entry name" value="AdoMet_MTases"/>
    <property type="match status" value="1"/>
</dbReference>
<dbReference type="PANTHER" id="PTHR18895">
    <property type="entry name" value="HEMK METHYLTRANSFERASE"/>
    <property type="match status" value="1"/>
</dbReference>
<accession>A0A4Q9BGP6</accession>
<dbReference type="InterPro" id="IPR019874">
    <property type="entry name" value="RF_methyltr_PrmC"/>
</dbReference>
<dbReference type="InterPro" id="IPR002052">
    <property type="entry name" value="DNA_methylase_N6_adenine_CS"/>
</dbReference>
<comment type="caution">
    <text evidence="7">The sequence shown here is derived from an EMBL/GenBank/DDBJ whole genome shotgun (WGS) entry which is preliminary data.</text>
</comment>
<feature type="domain" description="Methyltransferase small" evidence="6">
    <location>
        <begin position="103"/>
        <end position="197"/>
    </location>
</feature>
<dbReference type="GO" id="GO:0102559">
    <property type="term" value="F:peptide chain release factor N(5)-glutamine methyltransferase activity"/>
    <property type="evidence" value="ECO:0007669"/>
    <property type="project" value="UniProtKB-EC"/>
</dbReference>
<comment type="catalytic activity">
    <reaction evidence="5">
        <text>L-glutaminyl-[peptide chain release factor] + S-adenosyl-L-methionine = N(5)-methyl-L-glutaminyl-[peptide chain release factor] + S-adenosyl-L-homocysteine + H(+)</text>
        <dbReference type="Rhea" id="RHEA:42896"/>
        <dbReference type="Rhea" id="RHEA-COMP:10271"/>
        <dbReference type="Rhea" id="RHEA-COMP:10272"/>
        <dbReference type="ChEBI" id="CHEBI:15378"/>
        <dbReference type="ChEBI" id="CHEBI:30011"/>
        <dbReference type="ChEBI" id="CHEBI:57856"/>
        <dbReference type="ChEBI" id="CHEBI:59789"/>
        <dbReference type="ChEBI" id="CHEBI:61891"/>
        <dbReference type="EC" id="2.1.1.297"/>
    </reaction>
</comment>
<evidence type="ECO:0000256" key="5">
    <source>
        <dbReference type="ARBA" id="ARBA00048391"/>
    </source>
</evidence>
<gene>
    <name evidence="7" type="primary">prmC</name>
    <name evidence="7" type="ORF">EWU20_04400</name>
</gene>
<dbReference type="PANTHER" id="PTHR18895:SF74">
    <property type="entry name" value="MTRF1L RELEASE FACTOR GLUTAMINE METHYLTRANSFERASE"/>
    <property type="match status" value="1"/>
</dbReference>
<evidence type="ECO:0000256" key="3">
    <source>
        <dbReference type="ARBA" id="ARBA00022679"/>
    </source>
</evidence>
<dbReference type="RefSeq" id="WP_130922864.1">
    <property type="nucleotide sequence ID" value="NZ_JAANOL010000002.1"/>
</dbReference>
<evidence type="ECO:0000313" key="8">
    <source>
        <dbReference type="Proteomes" id="UP000293583"/>
    </source>
</evidence>
<dbReference type="GO" id="GO:0032259">
    <property type="term" value="P:methylation"/>
    <property type="evidence" value="ECO:0007669"/>
    <property type="project" value="UniProtKB-KW"/>
</dbReference>
<dbReference type="InterPro" id="IPR050320">
    <property type="entry name" value="N5-glutamine_MTase"/>
</dbReference>
<sequence length="281" mass="31510">MKSIASPILIQQITEAISTHYQPSEARAIAFRCLDLGWNLSSMDIILKKEVDLPADWSSRLARLAAGEPLQYVMGKTYFRDHLFFVSADTLIPRPETEELVDLVLSHAPENASVLDVGTGSGCIPISLKLERTSLVVEAWDISTAALGMARQNANALQAEVEFKQQDIFDWSSSEGTWEVIVSNPPYVTEEEKKEMANHVLDYEPHLALFVPNDDALKYYEALADFALERLRTAGYLCLEINQYFGTQTVELLFSKGFQEVKLLKDFKGNDRMIVAQKSGL</sequence>
<reference evidence="7 8" key="1">
    <citation type="submission" date="2019-02" db="EMBL/GenBank/DDBJ databases">
        <title>Genome of a new Bacteroidetes strain.</title>
        <authorList>
            <person name="Pitt A."/>
        </authorList>
    </citation>
    <scope>NUCLEOTIDE SEQUENCE [LARGE SCALE GENOMIC DNA]</scope>
    <source>
        <strain evidence="7 8">103A-SOEBACH</strain>
    </source>
</reference>
<organism evidence="7 8">
    <name type="scientific">Aquirufa antheringensis</name>
    <dbReference type="NCBI Taxonomy" id="2516559"/>
    <lineage>
        <taxon>Bacteria</taxon>
        <taxon>Pseudomonadati</taxon>
        <taxon>Bacteroidota</taxon>
        <taxon>Cytophagia</taxon>
        <taxon>Cytophagales</taxon>
        <taxon>Flectobacillaceae</taxon>
        <taxon>Aquirufa</taxon>
    </lineage>
</organism>
<evidence type="ECO:0000259" key="6">
    <source>
        <dbReference type="Pfam" id="PF05175"/>
    </source>
</evidence>
<dbReference type="EC" id="2.1.1.297" evidence="1"/>
<protein>
    <recommendedName>
        <fullName evidence="1">peptide chain release factor N(5)-glutamine methyltransferase</fullName>
        <ecNumber evidence="1">2.1.1.297</ecNumber>
    </recommendedName>
</protein>
<evidence type="ECO:0000256" key="1">
    <source>
        <dbReference type="ARBA" id="ARBA00012771"/>
    </source>
</evidence>
<dbReference type="InterPro" id="IPR029063">
    <property type="entry name" value="SAM-dependent_MTases_sf"/>
</dbReference>
<dbReference type="GO" id="GO:0003676">
    <property type="term" value="F:nucleic acid binding"/>
    <property type="evidence" value="ECO:0007669"/>
    <property type="project" value="InterPro"/>
</dbReference>
<dbReference type="AlphaFoldDB" id="A0A4Q9BGP6"/>
<dbReference type="NCBIfam" id="TIGR00536">
    <property type="entry name" value="hemK_fam"/>
    <property type="match status" value="1"/>
</dbReference>
<keyword evidence="3 7" id="KW-0808">Transferase</keyword>
<dbReference type="InterPro" id="IPR007848">
    <property type="entry name" value="Small_mtfrase_dom"/>
</dbReference>
<dbReference type="SUPFAM" id="SSF53335">
    <property type="entry name" value="S-adenosyl-L-methionine-dependent methyltransferases"/>
    <property type="match status" value="1"/>
</dbReference>
<evidence type="ECO:0000313" key="7">
    <source>
        <dbReference type="EMBL" id="TBH74388.1"/>
    </source>
</evidence>
<dbReference type="OrthoDB" id="9800643at2"/>
<dbReference type="NCBIfam" id="TIGR03534">
    <property type="entry name" value="RF_mod_PrmC"/>
    <property type="match status" value="1"/>
</dbReference>
<dbReference type="InterPro" id="IPR004556">
    <property type="entry name" value="HemK-like"/>
</dbReference>
<dbReference type="EMBL" id="SEWY01000002">
    <property type="protein sequence ID" value="TBH74388.1"/>
    <property type="molecule type" value="Genomic_DNA"/>
</dbReference>
<dbReference type="Proteomes" id="UP000293583">
    <property type="component" value="Unassembled WGS sequence"/>
</dbReference>
<dbReference type="PROSITE" id="PS00092">
    <property type="entry name" value="N6_MTASE"/>
    <property type="match status" value="1"/>
</dbReference>